<evidence type="ECO:0000313" key="1">
    <source>
        <dbReference type="EMBL" id="ALO14666.1"/>
    </source>
</evidence>
<gene>
    <name evidence="1" type="ORF">L21SP5_00999</name>
</gene>
<dbReference type="KEGG" id="blq:L21SP5_00999"/>
<sequence>MDYVNQLKQMAKLIALENTGTPVELARQLNIDEQLVKDRIRELEELYAVDISYVDDLETFRVSHGQFPMHLFKTSLQYQMN</sequence>
<dbReference type="AlphaFoldDB" id="A0A0S2HX76"/>
<keyword evidence="2" id="KW-1185">Reference proteome</keyword>
<dbReference type="OrthoDB" id="1163801at2"/>
<dbReference type="STRING" id="1307839.L21SP5_00999"/>
<accession>A0A0S2HX76</accession>
<dbReference type="Proteomes" id="UP000064893">
    <property type="component" value="Chromosome"/>
</dbReference>
<evidence type="ECO:0000313" key="2">
    <source>
        <dbReference type="Proteomes" id="UP000064893"/>
    </source>
</evidence>
<protein>
    <recommendedName>
        <fullName evidence="3">Helix-turn-helix type 11 domain-containing protein</fullName>
    </recommendedName>
</protein>
<reference evidence="1 2" key="1">
    <citation type="submission" date="2015-11" db="EMBL/GenBank/DDBJ databases">
        <title>Description and complete genome sequence of a novel strain predominating in hypersaline microbial mats and representing a new family of the Bacteriodetes phylum.</title>
        <authorList>
            <person name="Spring S."/>
            <person name="Bunk B."/>
            <person name="Sproer C."/>
            <person name="Klenk H.-P."/>
        </authorList>
    </citation>
    <scope>NUCLEOTIDE SEQUENCE [LARGE SCALE GENOMIC DNA]</scope>
    <source>
        <strain evidence="1 2">L21-Spi-D4</strain>
    </source>
</reference>
<dbReference type="RefSeq" id="WP_057952189.1">
    <property type="nucleotide sequence ID" value="NZ_CP013118.1"/>
</dbReference>
<proteinExistence type="predicted"/>
<name>A0A0S2HX76_9BACT</name>
<evidence type="ECO:0008006" key="3">
    <source>
        <dbReference type="Google" id="ProtNLM"/>
    </source>
</evidence>
<dbReference type="EMBL" id="CP013118">
    <property type="protein sequence ID" value="ALO14666.1"/>
    <property type="molecule type" value="Genomic_DNA"/>
</dbReference>
<organism evidence="1 2">
    <name type="scientific">Salinivirga cyanobacteriivorans</name>
    <dbReference type="NCBI Taxonomy" id="1307839"/>
    <lineage>
        <taxon>Bacteria</taxon>
        <taxon>Pseudomonadati</taxon>
        <taxon>Bacteroidota</taxon>
        <taxon>Bacteroidia</taxon>
        <taxon>Bacteroidales</taxon>
        <taxon>Salinivirgaceae</taxon>
        <taxon>Salinivirga</taxon>
    </lineage>
</organism>